<dbReference type="EMBL" id="AJWZ01009612">
    <property type="protein sequence ID" value="EKC50791.1"/>
    <property type="molecule type" value="Genomic_DNA"/>
</dbReference>
<name>K1SU60_9ZZZZ</name>
<dbReference type="AlphaFoldDB" id="K1SU60"/>
<proteinExistence type="predicted"/>
<sequence length="41" mass="4437">METQEVRVELSRARDAANAISARMDKGTGSESECNLPTVRG</sequence>
<protein>
    <submittedName>
        <fullName evidence="1">Uncharacterized protein</fullName>
    </submittedName>
</protein>
<comment type="caution">
    <text evidence="1">The sequence shown here is derived from an EMBL/GenBank/DDBJ whole genome shotgun (WGS) entry which is preliminary data.</text>
</comment>
<organism evidence="1">
    <name type="scientific">human gut metagenome</name>
    <dbReference type="NCBI Taxonomy" id="408170"/>
    <lineage>
        <taxon>unclassified sequences</taxon>
        <taxon>metagenomes</taxon>
        <taxon>organismal metagenomes</taxon>
    </lineage>
</organism>
<accession>K1SU60</accession>
<gene>
    <name evidence="1" type="ORF">OBE_13954</name>
</gene>
<evidence type="ECO:0000313" key="1">
    <source>
        <dbReference type="EMBL" id="EKC50791.1"/>
    </source>
</evidence>
<feature type="non-terminal residue" evidence="1">
    <location>
        <position position="41"/>
    </location>
</feature>
<reference evidence="1" key="1">
    <citation type="journal article" date="2013" name="Environ. Microbiol.">
        <title>Microbiota from the distal guts of lean and obese adolescents exhibit partial functional redundancy besides clear differences in community structure.</title>
        <authorList>
            <person name="Ferrer M."/>
            <person name="Ruiz A."/>
            <person name="Lanza F."/>
            <person name="Haange S.B."/>
            <person name="Oberbach A."/>
            <person name="Till H."/>
            <person name="Bargiela R."/>
            <person name="Campoy C."/>
            <person name="Segura M.T."/>
            <person name="Richter M."/>
            <person name="von Bergen M."/>
            <person name="Seifert J."/>
            <person name="Suarez A."/>
        </authorList>
    </citation>
    <scope>NUCLEOTIDE SEQUENCE</scope>
</reference>